<gene>
    <name evidence="1" type="ORF">METZ01_LOCUS507914</name>
</gene>
<name>A0A383EFD6_9ZZZZ</name>
<dbReference type="AlphaFoldDB" id="A0A383EFD6"/>
<sequence>MKSSIYEVRMMDGNEKTITNLLKENENVSKDT</sequence>
<dbReference type="EMBL" id="UINC01225133">
    <property type="protein sequence ID" value="SVE55060.1"/>
    <property type="molecule type" value="Genomic_DNA"/>
</dbReference>
<protein>
    <submittedName>
        <fullName evidence="1">Uncharacterized protein</fullName>
    </submittedName>
</protein>
<accession>A0A383EFD6</accession>
<proteinExistence type="predicted"/>
<evidence type="ECO:0000313" key="1">
    <source>
        <dbReference type="EMBL" id="SVE55060.1"/>
    </source>
</evidence>
<organism evidence="1">
    <name type="scientific">marine metagenome</name>
    <dbReference type="NCBI Taxonomy" id="408172"/>
    <lineage>
        <taxon>unclassified sequences</taxon>
        <taxon>metagenomes</taxon>
        <taxon>ecological metagenomes</taxon>
    </lineage>
</organism>
<reference evidence="1" key="1">
    <citation type="submission" date="2018-05" db="EMBL/GenBank/DDBJ databases">
        <authorList>
            <person name="Lanie J.A."/>
            <person name="Ng W.-L."/>
            <person name="Kazmierczak K.M."/>
            <person name="Andrzejewski T.M."/>
            <person name="Davidsen T.M."/>
            <person name="Wayne K.J."/>
            <person name="Tettelin H."/>
            <person name="Glass J.I."/>
            <person name="Rusch D."/>
            <person name="Podicherti R."/>
            <person name="Tsui H.-C.T."/>
            <person name="Winkler M.E."/>
        </authorList>
    </citation>
    <scope>NUCLEOTIDE SEQUENCE</scope>
</reference>